<keyword evidence="1" id="KW-0472">Membrane</keyword>
<dbReference type="Proteomes" id="UP000245379">
    <property type="component" value="Unassembled WGS sequence"/>
</dbReference>
<dbReference type="RefSeq" id="WP_109926705.1">
    <property type="nucleotide sequence ID" value="NZ_QGNZ01000004.1"/>
</dbReference>
<organism evidence="2 3">
    <name type="scientific">Pedobacter yonginense</name>
    <dbReference type="NCBI Taxonomy" id="651869"/>
    <lineage>
        <taxon>Bacteria</taxon>
        <taxon>Pseudomonadati</taxon>
        <taxon>Bacteroidota</taxon>
        <taxon>Sphingobacteriia</taxon>
        <taxon>Sphingobacteriales</taxon>
        <taxon>Sphingobacteriaceae</taxon>
        <taxon>Pedobacter</taxon>
    </lineage>
</organism>
<reference evidence="2 3" key="1">
    <citation type="submission" date="2018-05" db="EMBL/GenBank/DDBJ databases">
        <title>Pedobacter paludis sp. nov., isolated from wetland soil.</title>
        <authorList>
            <person name="Zhang Y."/>
            <person name="Wang G."/>
        </authorList>
    </citation>
    <scope>NUCLEOTIDE SEQUENCE [LARGE SCALE GENOMIC DNA]</scope>
    <source>
        <strain evidence="2 3">KCTC22721</strain>
    </source>
</reference>
<name>A0A317EH49_9SPHI</name>
<dbReference type="OrthoDB" id="338827at2"/>
<dbReference type="AlphaFoldDB" id="A0A317EH49"/>
<keyword evidence="3" id="KW-1185">Reference proteome</keyword>
<dbReference type="EMBL" id="QGNZ01000004">
    <property type="protein sequence ID" value="PWS26140.1"/>
    <property type="molecule type" value="Genomic_DNA"/>
</dbReference>
<evidence type="ECO:0008006" key="4">
    <source>
        <dbReference type="Google" id="ProtNLM"/>
    </source>
</evidence>
<protein>
    <recommendedName>
        <fullName evidence="4">Cytochrome c domain-containing protein</fullName>
    </recommendedName>
</protein>
<evidence type="ECO:0000313" key="3">
    <source>
        <dbReference type="Proteomes" id="UP000245379"/>
    </source>
</evidence>
<accession>A0A317EH49</accession>
<sequence>MNNYNIQNKNKQTLFFAGIQFQKKFNRAGLVLPRTVKTVLNILAVYIVILIFAAFSKKWIGAVGDSYMLPKLSDYHIYQGSMSILNPSSRFIPYQISSPLFSNYAEKQRLIFVPSGKKLSALNNGLPVFPDGTILVKTFYYASDEHQNKQIVETRLLHKINGVWRAGTYLWNKEQNEATLQSGGASTKIARMNKNGALLKFNYKLPSPSECGKCHGSEEGALPLGFKISNLNINIQNGELNQLTYLNRLNILNDLDQTKFSVFPNWRDSATPINLKARAYLDLNCAHCHSPNGYCAGAGLDFRFTTPDHLTGIKGKENRIIRMVENGDMPYIGAATVHQEGLDILKKYLSNIK</sequence>
<comment type="caution">
    <text evidence="2">The sequence shown here is derived from an EMBL/GenBank/DDBJ whole genome shotgun (WGS) entry which is preliminary data.</text>
</comment>
<keyword evidence="1" id="KW-1133">Transmembrane helix</keyword>
<evidence type="ECO:0000256" key="1">
    <source>
        <dbReference type="SAM" id="Phobius"/>
    </source>
</evidence>
<gene>
    <name evidence="2" type="ORF">DHW03_15200</name>
</gene>
<keyword evidence="1" id="KW-0812">Transmembrane</keyword>
<proteinExistence type="predicted"/>
<evidence type="ECO:0000313" key="2">
    <source>
        <dbReference type="EMBL" id="PWS26140.1"/>
    </source>
</evidence>
<feature type="transmembrane region" description="Helical" evidence="1">
    <location>
        <begin position="38"/>
        <end position="55"/>
    </location>
</feature>